<proteinExistence type="predicted"/>
<accession>A0ACB9WE88</accession>
<comment type="caution">
    <text evidence="1">The sequence shown here is derived from an EMBL/GenBank/DDBJ whole genome shotgun (WGS) entry which is preliminary data.</text>
</comment>
<protein>
    <submittedName>
        <fullName evidence="1">Uncharacterized protein</fullName>
    </submittedName>
</protein>
<gene>
    <name evidence="1" type="ORF">KUCAC02_014567</name>
</gene>
<sequence>MRRSSLRSSSYLRHVIRAVRPASKLAYKLTQLKMIQKLYFLHFLEITVGDELKRTMAR</sequence>
<dbReference type="EMBL" id="CM043800">
    <property type="protein sequence ID" value="KAI4811690.1"/>
    <property type="molecule type" value="Genomic_DNA"/>
</dbReference>
<name>A0ACB9WE88_CHAAC</name>
<evidence type="ECO:0000313" key="2">
    <source>
        <dbReference type="Proteomes" id="UP001057452"/>
    </source>
</evidence>
<reference evidence="1" key="1">
    <citation type="submission" date="2022-05" db="EMBL/GenBank/DDBJ databases">
        <title>Chromosome-level genome of Chaenocephalus aceratus.</title>
        <authorList>
            <person name="Park H."/>
        </authorList>
    </citation>
    <scope>NUCLEOTIDE SEQUENCE</scope>
    <source>
        <strain evidence="1">KU_202001</strain>
    </source>
</reference>
<dbReference type="Proteomes" id="UP001057452">
    <property type="component" value="Chromosome 16"/>
</dbReference>
<organism evidence="1 2">
    <name type="scientific">Chaenocephalus aceratus</name>
    <name type="common">Blackfin icefish</name>
    <name type="synonym">Chaenichthys aceratus</name>
    <dbReference type="NCBI Taxonomy" id="36190"/>
    <lineage>
        <taxon>Eukaryota</taxon>
        <taxon>Metazoa</taxon>
        <taxon>Chordata</taxon>
        <taxon>Craniata</taxon>
        <taxon>Vertebrata</taxon>
        <taxon>Euteleostomi</taxon>
        <taxon>Actinopterygii</taxon>
        <taxon>Neopterygii</taxon>
        <taxon>Teleostei</taxon>
        <taxon>Neoteleostei</taxon>
        <taxon>Acanthomorphata</taxon>
        <taxon>Eupercaria</taxon>
        <taxon>Perciformes</taxon>
        <taxon>Notothenioidei</taxon>
        <taxon>Channichthyidae</taxon>
        <taxon>Chaenocephalus</taxon>
    </lineage>
</organism>
<evidence type="ECO:0000313" key="1">
    <source>
        <dbReference type="EMBL" id="KAI4811690.1"/>
    </source>
</evidence>
<keyword evidence="2" id="KW-1185">Reference proteome</keyword>